<evidence type="ECO:0000313" key="1">
    <source>
        <dbReference type="EMBL" id="CEK60293.1"/>
    </source>
</evidence>
<sequence>TSMPGVELRKPTSVTIPTTDIKLRRPDMAKIDGIKTDLPALTTAISARTEIIKDTTLPSISTIITTSTTSTGTTPALYSRTPHIVLKGDKSHDSTTAGQLQ</sequence>
<feature type="non-terminal residue" evidence="1">
    <location>
        <position position="101"/>
    </location>
</feature>
<dbReference type="EMBL" id="HACG01013428">
    <property type="protein sequence ID" value="CEK60293.1"/>
    <property type="molecule type" value="Transcribed_RNA"/>
</dbReference>
<proteinExistence type="predicted"/>
<protein>
    <submittedName>
        <fullName evidence="1">Uncharacterized protein</fullName>
    </submittedName>
</protein>
<reference evidence="1" key="1">
    <citation type="submission" date="2014-12" db="EMBL/GenBank/DDBJ databases">
        <title>Insight into the proteome of Arion vulgaris.</title>
        <authorList>
            <person name="Aradska J."/>
            <person name="Bulat T."/>
            <person name="Smidak R."/>
            <person name="Sarate P."/>
            <person name="Gangsoo J."/>
            <person name="Sialana F."/>
            <person name="Bilban M."/>
            <person name="Lubec G."/>
        </authorList>
    </citation>
    <scope>NUCLEOTIDE SEQUENCE</scope>
    <source>
        <tissue evidence="1">Skin</tissue>
    </source>
</reference>
<gene>
    <name evidence="1" type="primary">ORF38995</name>
</gene>
<feature type="non-terminal residue" evidence="1">
    <location>
        <position position="1"/>
    </location>
</feature>
<name>A0A0B6YVP6_9EUPU</name>
<dbReference type="AlphaFoldDB" id="A0A0B6YVP6"/>
<accession>A0A0B6YVP6</accession>
<organism evidence="1">
    <name type="scientific">Arion vulgaris</name>
    <dbReference type="NCBI Taxonomy" id="1028688"/>
    <lineage>
        <taxon>Eukaryota</taxon>
        <taxon>Metazoa</taxon>
        <taxon>Spiralia</taxon>
        <taxon>Lophotrochozoa</taxon>
        <taxon>Mollusca</taxon>
        <taxon>Gastropoda</taxon>
        <taxon>Heterobranchia</taxon>
        <taxon>Euthyneura</taxon>
        <taxon>Panpulmonata</taxon>
        <taxon>Eupulmonata</taxon>
        <taxon>Stylommatophora</taxon>
        <taxon>Helicina</taxon>
        <taxon>Arionoidea</taxon>
        <taxon>Arionidae</taxon>
        <taxon>Arion</taxon>
    </lineage>
</organism>